<dbReference type="Proteomes" id="UP000509460">
    <property type="component" value="Chromosome"/>
</dbReference>
<dbReference type="EMBL" id="NGMS01000001">
    <property type="protein sequence ID" value="OTP26730.1"/>
    <property type="molecule type" value="Genomic_DNA"/>
</dbReference>
<accession>A0A1A6G7V0</accession>
<evidence type="ECO:0000313" key="6">
    <source>
        <dbReference type="Proteomes" id="UP000509460"/>
    </source>
</evidence>
<gene>
    <name evidence="2" type="ORF">A5802_000447</name>
    <name evidence="3" type="ORF">C6N14_13465</name>
    <name evidence="1" type="ORF">EM151A_2590</name>
</gene>
<dbReference type="Proteomes" id="UP000195024">
    <property type="component" value="Unassembled WGS sequence"/>
</dbReference>
<dbReference type="RefSeq" id="WP_010735905.1">
    <property type="nucleotide sequence ID" value="NZ_AP019810.1"/>
</dbReference>
<organism evidence="3 5">
    <name type="scientific">Enterococcus mundtii</name>
    <dbReference type="NCBI Taxonomy" id="53346"/>
    <lineage>
        <taxon>Bacteria</taxon>
        <taxon>Bacillati</taxon>
        <taxon>Bacillota</taxon>
        <taxon>Bacilli</taxon>
        <taxon>Lactobacillales</taxon>
        <taxon>Enterococcaceae</taxon>
        <taxon>Enterococcus</taxon>
    </lineage>
</organism>
<evidence type="ECO:0000313" key="2">
    <source>
        <dbReference type="EMBL" id="OTP26730.1"/>
    </source>
</evidence>
<reference evidence="3 5" key="2">
    <citation type="submission" date="2018-03" db="EMBL/GenBank/DDBJ databases">
        <title>Draft genome sequences of four Enterococcus mundtii strains isolated from beef slaughterhouses in Kenya.</title>
        <authorList>
            <person name="Wambui J."/>
            <person name="Stevens M."/>
            <person name="Njage P."/>
            <person name="Stephan R."/>
            <person name="Tasara T."/>
        </authorList>
    </citation>
    <scope>NUCLEOTIDE SEQUENCE [LARGE SCALE GENOMIC DNA]</scope>
    <source>
        <strain evidence="3 5">H18-EM</strain>
    </source>
</reference>
<evidence type="ECO:0000313" key="3">
    <source>
        <dbReference type="EMBL" id="PTO34181.1"/>
    </source>
</evidence>
<dbReference type="EMBL" id="AP019810">
    <property type="protein sequence ID" value="BBM15769.1"/>
    <property type="molecule type" value="Genomic_DNA"/>
</dbReference>
<protein>
    <submittedName>
        <fullName evidence="3">Uncharacterized protein</fullName>
    </submittedName>
</protein>
<dbReference type="AlphaFoldDB" id="A0A1A6G7V0"/>
<proteinExistence type="predicted"/>
<dbReference type="EMBL" id="PYGR01000089">
    <property type="protein sequence ID" value="PTO34181.1"/>
    <property type="molecule type" value="Genomic_DNA"/>
</dbReference>
<sequence length="79" mass="9354">MVAFIRFAALALIGISYLGYRIKKKKHHQTESLETDLSQYEKNEEGLYPWEVDADDSPKRIDQKARRYVNQARPKRGKW</sequence>
<evidence type="ECO:0000313" key="1">
    <source>
        <dbReference type="EMBL" id="BBM15769.1"/>
    </source>
</evidence>
<evidence type="ECO:0000313" key="5">
    <source>
        <dbReference type="Proteomes" id="UP000244022"/>
    </source>
</evidence>
<dbReference type="Proteomes" id="UP000244022">
    <property type="component" value="Unassembled WGS sequence"/>
</dbReference>
<reference evidence="2 4" key="1">
    <citation type="submission" date="2017-05" db="EMBL/GenBank/DDBJ databases">
        <title>The Genome Sequence of Enterococcus mundtii 6B1_DIV0119.</title>
        <authorList>
            <consortium name="The Broad Institute Genomics Platform"/>
            <consortium name="The Broad Institute Genomic Center for Infectious Diseases"/>
            <person name="Earl A."/>
            <person name="Manson A."/>
            <person name="Schwartman J."/>
            <person name="Gilmore M."/>
            <person name="Abouelleil A."/>
            <person name="Cao P."/>
            <person name="Chapman S."/>
            <person name="Cusick C."/>
            <person name="Shea T."/>
            <person name="Young S."/>
            <person name="Neafsey D."/>
            <person name="Nusbaum C."/>
            <person name="Birren B."/>
        </authorList>
    </citation>
    <scope>NUCLEOTIDE SEQUENCE [LARGE SCALE GENOMIC DNA]</scope>
    <source>
        <strain evidence="2 4">6B1_DIV0119</strain>
    </source>
</reference>
<name>A0A1A6G7V0_ENTMU</name>
<evidence type="ECO:0000313" key="4">
    <source>
        <dbReference type="Proteomes" id="UP000195024"/>
    </source>
</evidence>
<reference evidence="1 6" key="3">
    <citation type="submission" date="2019-07" db="EMBL/GenBank/DDBJ databases">
        <title>antibiotic susceptibility of plant-derived lactic acid bacteria.</title>
        <authorList>
            <person name="Sugiyama M."/>
            <person name="Noda M."/>
        </authorList>
    </citation>
    <scope>NUCLEOTIDE SEQUENCE [LARGE SCALE GENOMIC DNA]</scope>
    <source>
        <strain evidence="1 6">15-1A</strain>
    </source>
</reference>